<accession>A0A2T4AH23</accession>
<gene>
    <name evidence="3" type="ORF">M431DRAFT_373844</name>
</gene>
<evidence type="ECO:0008006" key="5">
    <source>
        <dbReference type="Google" id="ProtNLM"/>
    </source>
</evidence>
<dbReference type="RefSeq" id="XP_024776034.1">
    <property type="nucleotide sequence ID" value="XM_024914667.1"/>
</dbReference>
<feature type="signal peptide" evidence="2">
    <location>
        <begin position="1"/>
        <end position="27"/>
    </location>
</feature>
<keyword evidence="4" id="KW-1185">Reference proteome</keyword>
<feature type="compositionally biased region" description="Basic and acidic residues" evidence="1">
    <location>
        <begin position="101"/>
        <end position="111"/>
    </location>
</feature>
<evidence type="ECO:0000313" key="3">
    <source>
        <dbReference type="EMBL" id="PTB56357.1"/>
    </source>
</evidence>
<protein>
    <recommendedName>
        <fullName evidence="5">Secreted protein</fullName>
    </recommendedName>
</protein>
<dbReference type="GeneID" id="36623233"/>
<proteinExistence type="predicted"/>
<name>A0A2T4AH23_TRIHA</name>
<reference evidence="3 4" key="1">
    <citation type="submission" date="2016-07" db="EMBL/GenBank/DDBJ databases">
        <title>Multiple horizontal gene transfer events from other fungi enriched the ability of initially mycotrophic Trichoderma (Ascomycota) to feed on dead plant biomass.</title>
        <authorList>
            <consortium name="DOE Joint Genome Institute"/>
            <person name="Aerts A."/>
            <person name="Atanasova L."/>
            <person name="Chenthamara K."/>
            <person name="Zhang J."/>
            <person name="Grujic M."/>
            <person name="Henrissat B."/>
            <person name="Kuo A."/>
            <person name="Salamov A."/>
            <person name="Lipzen A."/>
            <person name="Labutti K."/>
            <person name="Barry K."/>
            <person name="Miao Y."/>
            <person name="Rahimi M.J."/>
            <person name="Shen Q."/>
            <person name="Grigoriev I.V."/>
            <person name="Kubicek C.P."/>
            <person name="Druzhinina I.S."/>
        </authorList>
    </citation>
    <scope>NUCLEOTIDE SEQUENCE [LARGE SCALE GENOMIC DNA]</scope>
    <source>
        <strain evidence="3 4">CBS 226.95</strain>
    </source>
</reference>
<evidence type="ECO:0000256" key="2">
    <source>
        <dbReference type="SAM" id="SignalP"/>
    </source>
</evidence>
<keyword evidence="2" id="KW-0732">Signal</keyword>
<dbReference type="Proteomes" id="UP000241690">
    <property type="component" value="Unassembled WGS sequence"/>
</dbReference>
<dbReference type="EMBL" id="KZ679678">
    <property type="protein sequence ID" value="PTB56357.1"/>
    <property type="molecule type" value="Genomic_DNA"/>
</dbReference>
<evidence type="ECO:0000313" key="4">
    <source>
        <dbReference type="Proteomes" id="UP000241690"/>
    </source>
</evidence>
<organism evidence="3 4">
    <name type="scientific">Trichoderma harzianum CBS 226.95</name>
    <dbReference type="NCBI Taxonomy" id="983964"/>
    <lineage>
        <taxon>Eukaryota</taxon>
        <taxon>Fungi</taxon>
        <taxon>Dikarya</taxon>
        <taxon>Ascomycota</taxon>
        <taxon>Pezizomycotina</taxon>
        <taxon>Sordariomycetes</taxon>
        <taxon>Hypocreomycetidae</taxon>
        <taxon>Hypocreales</taxon>
        <taxon>Hypocreaceae</taxon>
        <taxon>Trichoderma</taxon>
    </lineage>
</organism>
<feature type="region of interest" description="Disordered" evidence="1">
    <location>
        <begin position="92"/>
        <end position="111"/>
    </location>
</feature>
<sequence>MKCRAAIFNGPCFCSLFAFRIPHLIHCIVCLFSFSGDPSSSFGQKSNNCGATTMRALIRRQHALPRRLARNAQLALICYKSGGTAIFNGKKQPFNGFPGESGKRSRAEVVR</sequence>
<dbReference type="AlphaFoldDB" id="A0A2T4AH23"/>
<feature type="chain" id="PRO_5015592146" description="Secreted protein" evidence="2">
    <location>
        <begin position="28"/>
        <end position="111"/>
    </location>
</feature>
<evidence type="ECO:0000256" key="1">
    <source>
        <dbReference type="SAM" id="MobiDB-lite"/>
    </source>
</evidence>